<feature type="domain" description="CAP-Gly" evidence="2">
    <location>
        <begin position="33"/>
        <end position="75"/>
    </location>
</feature>
<dbReference type="Gene3D" id="2.30.30.190">
    <property type="entry name" value="CAP Gly-rich-like domain"/>
    <property type="match status" value="1"/>
</dbReference>
<dbReference type="Pfam" id="PF01302">
    <property type="entry name" value="CAP_GLY"/>
    <property type="match status" value="1"/>
</dbReference>
<comment type="caution">
    <text evidence="3">The sequence shown here is derived from an EMBL/GenBank/DDBJ whole genome shotgun (WGS) entry which is preliminary data.</text>
</comment>
<dbReference type="PANTHER" id="PTHR13958:SF3">
    <property type="entry name" value="CAP-GLY DOMAIN-CONTAINING PROTEIN-RELATED"/>
    <property type="match status" value="1"/>
</dbReference>
<dbReference type="PROSITE" id="PS50245">
    <property type="entry name" value="CAP_GLY_2"/>
    <property type="match status" value="1"/>
</dbReference>
<feature type="compositionally biased region" description="Basic and acidic residues" evidence="1">
    <location>
        <begin position="1183"/>
        <end position="1192"/>
    </location>
</feature>
<dbReference type="GO" id="GO:0005813">
    <property type="term" value="C:centrosome"/>
    <property type="evidence" value="ECO:0007669"/>
    <property type="project" value="InterPro"/>
</dbReference>
<dbReference type="SMART" id="SM01052">
    <property type="entry name" value="CAP_GLY"/>
    <property type="match status" value="1"/>
</dbReference>
<dbReference type="InterPro" id="IPR000938">
    <property type="entry name" value="CAP-Gly_domain"/>
</dbReference>
<dbReference type="SUPFAM" id="SSF74924">
    <property type="entry name" value="Cap-Gly domain"/>
    <property type="match status" value="1"/>
</dbReference>
<name>A0A8X6JVI4_NEPPI</name>
<keyword evidence="4" id="KW-1185">Reference proteome</keyword>
<reference evidence="3" key="1">
    <citation type="submission" date="2020-08" db="EMBL/GenBank/DDBJ databases">
        <title>Multicomponent nature underlies the extraordinary mechanical properties of spider dragline silk.</title>
        <authorList>
            <person name="Kono N."/>
            <person name="Nakamura H."/>
            <person name="Mori M."/>
            <person name="Yoshida Y."/>
            <person name="Ohtoshi R."/>
            <person name="Malay A.D."/>
            <person name="Moran D.A.P."/>
            <person name="Tomita M."/>
            <person name="Numata K."/>
            <person name="Arakawa K."/>
        </authorList>
    </citation>
    <scope>NUCLEOTIDE SEQUENCE</scope>
</reference>
<dbReference type="GO" id="GO:0008017">
    <property type="term" value="F:microtubule binding"/>
    <property type="evidence" value="ECO:0007669"/>
    <property type="project" value="InterPro"/>
</dbReference>
<proteinExistence type="predicted"/>
<sequence>MTETGFTQSTWCKWIGQRVCIKGINNGTLRYFGEIIFNDGLWCGIELDEPLGETNGIFNNIRYFTCKDNYGIFVPSNEVTKLSYREDETNTELYFTSSITVKSDVNYVASNSTFHNAKYSFQKPCEVIEEFKNTKDSLSNHNSNIDPNKTFDINRLGPRQLYDIAETSLEGLNKYTFDCVNRGKESLFKGNLERGNIDRLDSEESLGIIPDLLNDDMTFDLCKTASVVSNQNLNDIMQDLEDSSELVFSPPNISKMNFFFENDTTPSPCFENEHRYSSTPKISLSNQCNKKGVAIEHNFFQDENRDVEPIIAGYNHIEFKTDFDVEEFKNSCPLTSTSKAFSPQLISSLLSNERFNISSEGENSTLQEVFEMKEERILNVTQTFSDTVDKNKIDCNRNPNKIQNFSNLLNCTFTTKPPVSLKLLPSIPDDSILSHVKNVSSINDGLEKTVALNSTFVLSGGTIKCISDCERTFVINQSPTKAIETNFSLNLVKNLEKDIKNVTFSDKLNCKNNVYNEKDLLQCDNPVIEITTIVHQKQMSNATSENSGSDPIDEIRSAVLPLVNDGNAICYENANVENTSQSGDFSDEMKKQKEATDVMFSENEGQHNSDKITHETIINSTFSKHYDDEILTSCNDDFSNNPRKSIISSTLTKNIVEIQAFDNDSSKKLETQKALTNAGFSKNTNEIISHDYFGANVQKGTTESFAVPDSEIIRTDEETNLSVCADDPFDEIECVKSQKGIRNMFLGSHEKDIKTRKKINSDPIGIVSRNETSLKLSETVTKTYEKAVTDTLYQNGNPCETKSVKLPKASANTLSEKGCNKDKSFSKINSFHLKNDARNKSLAKPTKIVCPKKVTREISRLPAIRSNVCKSKLANNKVSSELNSTFSMSNNNSRSTDSKTKIKRLSLSPSSVKDPNNLRCRNDFKKHLLTSSRNSVNESRSKLTASVIGGKSSVINSNLQNLNVSTTNIQGSSPSLSADLTAGEDIEKATKSAGTITDNNKDLKSTGQSISEVFCTKKAKYSELKSNPKIARNSERHDKIVDNRRIADLPDKNDILAKSTEINETNSKKINKNYSVSNLPCKTLLKTTYGNSNKNCISKPVINQKDMSKPKVGQLGIVKPRYSLPSVQWHAKNTVSENKVNEDTQNKIPSFTNKRSLLSKNLSNEYDVPSVKGGKFLKGQRSTADEKQKENVKTGIRKSTLPLPNDQNSKNANLADIKNKFYGRVSLLPVSEKQKEFSSCIARPNEAQIITNSTSSKIIDSQRIVRKLPQLQKKPNTLSYCKKS</sequence>
<feature type="region of interest" description="Disordered" evidence="1">
    <location>
        <begin position="883"/>
        <end position="903"/>
    </location>
</feature>
<feature type="region of interest" description="Disordered" evidence="1">
    <location>
        <begin position="1173"/>
        <end position="1211"/>
    </location>
</feature>
<organism evidence="3 4">
    <name type="scientific">Nephila pilipes</name>
    <name type="common">Giant wood spider</name>
    <name type="synonym">Nephila maculata</name>
    <dbReference type="NCBI Taxonomy" id="299642"/>
    <lineage>
        <taxon>Eukaryota</taxon>
        <taxon>Metazoa</taxon>
        <taxon>Ecdysozoa</taxon>
        <taxon>Arthropoda</taxon>
        <taxon>Chelicerata</taxon>
        <taxon>Arachnida</taxon>
        <taxon>Araneae</taxon>
        <taxon>Araneomorphae</taxon>
        <taxon>Entelegynae</taxon>
        <taxon>Araneoidea</taxon>
        <taxon>Nephilidae</taxon>
        <taxon>Nephila</taxon>
    </lineage>
</organism>
<accession>A0A8X6JVI4</accession>
<gene>
    <name evidence="3" type="primary">AVEN_243839_1</name>
    <name evidence="3" type="ORF">NPIL_558731</name>
</gene>
<dbReference type="EMBL" id="BMAW01043383">
    <property type="protein sequence ID" value="GFS39151.1"/>
    <property type="molecule type" value="Genomic_DNA"/>
</dbReference>
<evidence type="ECO:0000256" key="1">
    <source>
        <dbReference type="SAM" id="MobiDB-lite"/>
    </source>
</evidence>
<protein>
    <recommendedName>
        <fullName evidence="2">CAP-Gly domain-containing protein</fullName>
    </recommendedName>
</protein>
<dbReference type="PANTHER" id="PTHR13958">
    <property type="entry name" value="CENTROSOME-ASSOCIATED PROTEIN 350"/>
    <property type="match status" value="1"/>
</dbReference>
<evidence type="ECO:0000313" key="3">
    <source>
        <dbReference type="EMBL" id="GFS39151.1"/>
    </source>
</evidence>
<evidence type="ECO:0000313" key="4">
    <source>
        <dbReference type="Proteomes" id="UP000887013"/>
    </source>
</evidence>
<dbReference type="Proteomes" id="UP000887013">
    <property type="component" value="Unassembled WGS sequence"/>
</dbReference>
<feature type="compositionally biased region" description="Polar residues" evidence="1">
    <location>
        <begin position="883"/>
        <end position="895"/>
    </location>
</feature>
<dbReference type="InterPro" id="IPR036859">
    <property type="entry name" value="CAP-Gly_dom_sf"/>
</dbReference>
<evidence type="ECO:0000259" key="2">
    <source>
        <dbReference type="PROSITE" id="PS50245"/>
    </source>
</evidence>
<dbReference type="GO" id="GO:0034453">
    <property type="term" value="P:microtubule anchoring"/>
    <property type="evidence" value="ECO:0007669"/>
    <property type="project" value="InterPro"/>
</dbReference>
<dbReference type="InterPro" id="IPR028750">
    <property type="entry name" value="CEP350/CC187"/>
</dbReference>
<dbReference type="OrthoDB" id="6428256at2759"/>